<protein>
    <submittedName>
        <fullName evidence="2">Uncharacterized protein</fullName>
    </submittedName>
</protein>
<evidence type="ECO:0000313" key="2">
    <source>
        <dbReference type="EMBL" id="KAJ1098489.1"/>
    </source>
</evidence>
<dbReference type="Gene3D" id="3.30.70.1820">
    <property type="entry name" value="L1 transposable element, RRM domain"/>
    <property type="match status" value="1"/>
</dbReference>
<proteinExistence type="predicted"/>
<sequence length="250" mass="29055">MQQSLTSKETKMDTMCTRMDSFTHKLEKQDRIAEVEQVLSTVEETVTHLGERLNIEKILKFISEENLRILGISESTNIDKMEDFVECLLTTLFGAEPLSKILIVERAHNALLSCPPPRAPSRLITACLLFEIMMLPYTSQERNDLYNLKGTKRLSILTSGFEYKKRRRNLHLLNRSLDVQPSTKQCSIQPEFASLSRERIIYLRLHSRLWTSCSDILHEALRVGPLQTPPDRQHQNRAQLWSQPRQLPRR</sequence>
<name>A0AAV7M5U4_PLEWA</name>
<evidence type="ECO:0000313" key="3">
    <source>
        <dbReference type="Proteomes" id="UP001066276"/>
    </source>
</evidence>
<accession>A0AAV7M5U4</accession>
<dbReference type="AlphaFoldDB" id="A0AAV7M5U4"/>
<organism evidence="2 3">
    <name type="scientific">Pleurodeles waltl</name>
    <name type="common">Iberian ribbed newt</name>
    <dbReference type="NCBI Taxonomy" id="8319"/>
    <lineage>
        <taxon>Eukaryota</taxon>
        <taxon>Metazoa</taxon>
        <taxon>Chordata</taxon>
        <taxon>Craniata</taxon>
        <taxon>Vertebrata</taxon>
        <taxon>Euteleostomi</taxon>
        <taxon>Amphibia</taxon>
        <taxon>Batrachia</taxon>
        <taxon>Caudata</taxon>
        <taxon>Salamandroidea</taxon>
        <taxon>Salamandridae</taxon>
        <taxon>Pleurodelinae</taxon>
        <taxon>Pleurodeles</taxon>
    </lineage>
</organism>
<feature type="region of interest" description="Disordered" evidence="1">
    <location>
        <begin position="226"/>
        <end position="250"/>
    </location>
</feature>
<reference evidence="2" key="1">
    <citation type="journal article" date="2022" name="bioRxiv">
        <title>Sequencing and chromosome-scale assembly of the giantPleurodeles waltlgenome.</title>
        <authorList>
            <person name="Brown T."/>
            <person name="Elewa A."/>
            <person name="Iarovenko S."/>
            <person name="Subramanian E."/>
            <person name="Araus A.J."/>
            <person name="Petzold A."/>
            <person name="Susuki M."/>
            <person name="Suzuki K.-i.T."/>
            <person name="Hayashi T."/>
            <person name="Toyoda A."/>
            <person name="Oliveira C."/>
            <person name="Osipova E."/>
            <person name="Leigh N.D."/>
            <person name="Simon A."/>
            <person name="Yun M.H."/>
        </authorList>
    </citation>
    <scope>NUCLEOTIDE SEQUENCE</scope>
    <source>
        <strain evidence="2">20211129_DDA</strain>
        <tissue evidence="2">Liver</tissue>
    </source>
</reference>
<comment type="caution">
    <text evidence="2">The sequence shown here is derived from an EMBL/GenBank/DDBJ whole genome shotgun (WGS) entry which is preliminary data.</text>
</comment>
<keyword evidence="3" id="KW-1185">Reference proteome</keyword>
<dbReference type="EMBL" id="JANPWB010000014">
    <property type="protein sequence ID" value="KAJ1098489.1"/>
    <property type="molecule type" value="Genomic_DNA"/>
</dbReference>
<evidence type="ECO:0000256" key="1">
    <source>
        <dbReference type="SAM" id="MobiDB-lite"/>
    </source>
</evidence>
<feature type="compositionally biased region" description="Polar residues" evidence="1">
    <location>
        <begin position="236"/>
        <end position="250"/>
    </location>
</feature>
<dbReference type="Proteomes" id="UP001066276">
    <property type="component" value="Chromosome 10"/>
</dbReference>
<gene>
    <name evidence="2" type="ORF">NDU88_003600</name>
</gene>